<dbReference type="RefSeq" id="XP_025362832.1">
    <property type="nucleotide sequence ID" value="XM_025506075.1"/>
</dbReference>
<proteinExistence type="predicted"/>
<name>A0A316USC7_9BASI</name>
<evidence type="ECO:0000313" key="1">
    <source>
        <dbReference type="EMBL" id="PWN28220.1"/>
    </source>
</evidence>
<keyword evidence="2" id="KW-1185">Reference proteome</keyword>
<reference evidence="1 2" key="1">
    <citation type="journal article" date="2018" name="Mol. Biol. Evol.">
        <title>Broad Genomic Sampling Reveals a Smut Pathogenic Ancestry of the Fungal Clade Ustilaginomycotina.</title>
        <authorList>
            <person name="Kijpornyongpan T."/>
            <person name="Mondo S.J."/>
            <person name="Barry K."/>
            <person name="Sandor L."/>
            <person name="Lee J."/>
            <person name="Lipzen A."/>
            <person name="Pangilinan J."/>
            <person name="LaButti K."/>
            <person name="Hainaut M."/>
            <person name="Henrissat B."/>
            <person name="Grigoriev I.V."/>
            <person name="Spatafora J.W."/>
            <person name="Aime M.C."/>
        </authorList>
    </citation>
    <scope>NUCLEOTIDE SEQUENCE [LARGE SCALE GENOMIC DNA]</scope>
    <source>
        <strain evidence="1 2">MCA 5214</strain>
    </source>
</reference>
<evidence type="ECO:0000313" key="2">
    <source>
        <dbReference type="Proteomes" id="UP000245884"/>
    </source>
</evidence>
<gene>
    <name evidence="1" type="ORF">BDZ90DRAFT_231971</name>
</gene>
<dbReference type="EMBL" id="KZ819666">
    <property type="protein sequence ID" value="PWN28220.1"/>
    <property type="molecule type" value="Genomic_DNA"/>
</dbReference>
<organism evidence="1 2">
    <name type="scientific">Jaminaea rosea</name>
    <dbReference type="NCBI Taxonomy" id="1569628"/>
    <lineage>
        <taxon>Eukaryota</taxon>
        <taxon>Fungi</taxon>
        <taxon>Dikarya</taxon>
        <taxon>Basidiomycota</taxon>
        <taxon>Ustilaginomycotina</taxon>
        <taxon>Exobasidiomycetes</taxon>
        <taxon>Microstromatales</taxon>
        <taxon>Microstromatales incertae sedis</taxon>
        <taxon>Jaminaea</taxon>
    </lineage>
</organism>
<dbReference type="GeneID" id="37027898"/>
<dbReference type="Proteomes" id="UP000245884">
    <property type="component" value="Unassembled WGS sequence"/>
</dbReference>
<protein>
    <submittedName>
        <fullName evidence="1">Uncharacterized protein</fullName>
    </submittedName>
</protein>
<sequence length="177" mass="19371">MRRARESVAHAIAREVGVAALLPLSQPGTRRTRADESFIRAPLSNDSSEPSLPTWTHQHTSDIQSTLLLTRRTKGPTMTESKPKVMPNLVFEDQSDTTYRVKIPSASCAEAITRLLTRLEKQKAIGPFSVHPEKYEVVVTPVKGGATDGEIMSQIANTGADILGMSSSMTIRDLNQD</sequence>
<accession>A0A316USC7</accession>
<dbReference type="AlphaFoldDB" id="A0A316USC7"/>